<dbReference type="InterPro" id="IPR036291">
    <property type="entry name" value="NAD(P)-bd_dom_sf"/>
</dbReference>
<comment type="caution">
    <text evidence="1">The sequence shown here is derived from an EMBL/GenBank/DDBJ whole genome shotgun (WGS) entry which is preliminary data.</text>
</comment>
<evidence type="ECO:0000313" key="2">
    <source>
        <dbReference type="Proteomes" id="UP000295087"/>
    </source>
</evidence>
<evidence type="ECO:0000313" key="1">
    <source>
        <dbReference type="EMBL" id="TDP31531.1"/>
    </source>
</evidence>
<dbReference type="RefSeq" id="WP_067488182.1">
    <property type="nucleotide sequence ID" value="NZ_JBHXPO010000003.1"/>
</dbReference>
<organism evidence="1 2">
    <name type="scientific">Nocardia ignorata</name>
    <dbReference type="NCBI Taxonomy" id="145285"/>
    <lineage>
        <taxon>Bacteria</taxon>
        <taxon>Bacillati</taxon>
        <taxon>Actinomycetota</taxon>
        <taxon>Actinomycetes</taxon>
        <taxon>Mycobacteriales</taxon>
        <taxon>Nocardiaceae</taxon>
        <taxon>Nocardia</taxon>
    </lineage>
</organism>
<dbReference type="Gene3D" id="3.90.180.10">
    <property type="entry name" value="Medium-chain alcohol dehydrogenases, catalytic domain"/>
    <property type="match status" value="1"/>
</dbReference>
<gene>
    <name evidence="1" type="ORF">DFR75_108136</name>
</gene>
<dbReference type="Pfam" id="PF13602">
    <property type="entry name" value="ADH_zinc_N_2"/>
    <property type="match status" value="1"/>
</dbReference>
<dbReference type="Gene3D" id="3.40.50.720">
    <property type="entry name" value="NAD(P)-binding Rossmann-like Domain"/>
    <property type="match status" value="1"/>
</dbReference>
<protein>
    <submittedName>
        <fullName evidence="1">Zinc-binding alcohol dehydrogenase family protein</fullName>
    </submittedName>
</protein>
<dbReference type="Proteomes" id="UP000295087">
    <property type="component" value="Unassembled WGS sequence"/>
</dbReference>
<reference evidence="1 2" key="1">
    <citation type="submission" date="2019-03" db="EMBL/GenBank/DDBJ databases">
        <title>Genomic Encyclopedia of Type Strains, Phase IV (KMG-IV): sequencing the most valuable type-strain genomes for metagenomic binning, comparative biology and taxonomic classification.</title>
        <authorList>
            <person name="Goeker M."/>
        </authorList>
    </citation>
    <scope>NUCLEOTIDE SEQUENCE [LARGE SCALE GENOMIC DNA]</scope>
    <source>
        <strain evidence="1 2">DSM 44496</strain>
    </source>
</reference>
<name>A0A4R6P219_NOCIG</name>
<dbReference type="AlphaFoldDB" id="A0A4R6P219"/>
<dbReference type="SUPFAM" id="SSF51735">
    <property type="entry name" value="NAD(P)-binding Rossmann-fold domains"/>
    <property type="match status" value="1"/>
</dbReference>
<sequence length="149" mass="15946">MPWSARPSRRGIYSAPGRVFTASAAAPSGRFDVVFESVGGRTAAHAVAALAPGGHVVWYGQASGEPISLDFFSFLTAGQGFSFTHFVYSDDETDPKEDLEELVQLAAAGTLTPHIGSIEDWAHTTAALDRINQGIQPGKAVLMIRETRR</sequence>
<accession>A0A4R6P219</accession>
<keyword evidence="2" id="KW-1185">Reference proteome</keyword>
<dbReference type="EMBL" id="SNXK01000008">
    <property type="protein sequence ID" value="TDP31531.1"/>
    <property type="molecule type" value="Genomic_DNA"/>
</dbReference>
<proteinExistence type="predicted"/>